<dbReference type="PRINTS" id="PR00398">
    <property type="entry name" value="STRDHORMONER"/>
</dbReference>
<dbReference type="AlphaFoldDB" id="A0AAV4T103"/>
<organism evidence="7 8">
    <name type="scientific">Caerostris darwini</name>
    <dbReference type="NCBI Taxonomy" id="1538125"/>
    <lineage>
        <taxon>Eukaryota</taxon>
        <taxon>Metazoa</taxon>
        <taxon>Ecdysozoa</taxon>
        <taxon>Arthropoda</taxon>
        <taxon>Chelicerata</taxon>
        <taxon>Arachnida</taxon>
        <taxon>Araneae</taxon>
        <taxon>Araneomorphae</taxon>
        <taxon>Entelegynae</taxon>
        <taxon>Araneoidea</taxon>
        <taxon>Araneidae</taxon>
        <taxon>Caerostris</taxon>
    </lineage>
</organism>
<keyword evidence="4" id="KW-0675">Receptor</keyword>
<dbReference type="PANTHER" id="PTHR45805:SF10">
    <property type="entry name" value="ECDYSONE-INDUCED PROTEIN 78C"/>
    <property type="match status" value="1"/>
</dbReference>
<dbReference type="SMART" id="SM00430">
    <property type="entry name" value="HOLI"/>
    <property type="match status" value="1"/>
</dbReference>
<dbReference type="PANTHER" id="PTHR45805">
    <property type="entry name" value="NUCLEAR HORMONE RECEPTOR HR3-RELATED"/>
    <property type="match status" value="1"/>
</dbReference>
<evidence type="ECO:0000256" key="4">
    <source>
        <dbReference type="ARBA" id="ARBA00023170"/>
    </source>
</evidence>
<dbReference type="InterPro" id="IPR035500">
    <property type="entry name" value="NHR-like_dom_sf"/>
</dbReference>
<protein>
    <submittedName>
        <fullName evidence="7">Ecdysone-induced protein 78C</fullName>
    </submittedName>
</protein>
<evidence type="ECO:0000259" key="6">
    <source>
        <dbReference type="PROSITE" id="PS51843"/>
    </source>
</evidence>
<dbReference type="InterPro" id="IPR000536">
    <property type="entry name" value="Nucl_hrmn_rcpt_lig-bd"/>
</dbReference>
<sequence>MSRDSVRYGRVPKRTRERMEENRVAAQVENEQSMPEVETKEVAIYDIREMENKELAIYDLTLTISQAHYTTCDYLEARSRNLEKKPAIFNLNLSDFNPNERGNADSMEMHRITTWQYLATYLTPCIQRLVEFAKRIPGFLKLSQDDQLRLIKTGFFEVWVMHVAKFSGPSENFITFFDGSYITRQQIEVMFDYEFVVALFNFITSINSLELNDIEIGLSSAVILLTSQRKEIGDPMAIEYIQDRLVEALKVTISKHHTNDPNCFAILMMKLADLRALGDKHAEHLTWFQTRACKLNVPPLFAEIFDIPLANRLPPQQQTTVVEKQSEQ</sequence>
<comment type="subcellular location">
    <subcellularLocation>
        <location evidence="1">Nucleus</location>
    </subcellularLocation>
</comment>
<evidence type="ECO:0000313" key="8">
    <source>
        <dbReference type="Proteomes" id="UP001054837"/>
    </source>
</evidence>
<accession>A0AAV4T103</accession>
<dbReference type="PROSITE" id="PS51843">
    <property type="entry name" value="NR_LBD"/>
    <property type="match status" value="1"/>
</dbReference>
<feature type="region of interest" description="Disordered" evidence="5">
    <location>
        <begin position="1"/>
        <end position="33"/>
    </location>
</feature>
<keyword evidence="8" id="KW-1185">Reference proteome</keyword>
<reference evidence="7 8" key="1">
    <citation type="submission" date="2021-06" db="EMBL/GenBank/DDBJ databases">
        <title>Caerostris darwini draft genome.</title>
        <authorList>
            <person name="Kono N."/>
            <person name="Arakawa K."/>
        </authorList>
    </citation>
    <scope>NUCLEOTIDE SEQUENCE [LARGE SCALE GENOMIC DNA]</scope>
</reference>
<dbReference type="GO" id="GO:0010468">
    <property type="term" value="P:regulation of gene expression"/>
    <property type="evidence" value="ECO:0007669"/>
    <property type="project" value="UniProtKB-ARBA"/>
</dbReference>
<gene>
    <name evidence="7" type="primary">Eip78C</name>
    <name evidence="7" type="ORF">CDAR_90421</name>
</gene>
<dbReference type="Gene3D" id="1.10.565.10">
    <property type="entry name" value="Retinoid X Receptor"/>
    <property type="match status" value="1"/>
</dbReference>
<evidence type="ECO:0000256" key="2">
    <source>
        <dbReference type="ARBA" id="ARBA00023015"/>
    </source>
</evidence>
<dbReference type="EMBL" id="BPLQ01008590">
    <property type="protein sequence ID" value="GIY38337.1"/>
    <property type="molecule type" value="Genomic_DNA"/>
</dbReference>
<feature type="domain" description="NR LBD" evidence="6">
    <location>
        <begin position="56"/>
        <end position="307"/>
    </location>
</feature>
<keyword evidence="3" id="KW-0804">Transcription</keyword>
<name>A0AAV4T103_9ARAC</name>
<proteinExistence type="predicted"/>
<comment type="caution">
    <text evidence="7">The sequence shown here is derived from an EMBL/GenBank/DDBJ whole genome shotgun (WGS) entry which is preliminary data.</text>
</comment>
<dbReference type="GO" id="GO:0005634">
    <property type="term" value="C:nucleus"/>
    <property type="evidence" value="ECO:0007669"/>
    <property type="project" value="UniProtKB-SubCell"/>
</dbReference>
<dbReference type="InterPro" id="IPR001723">
    <property type="entry name" value="Nuclear_hrmn_rcpt"/>
</dbReference>
<evidence type="ECO:0000313" key="7">
    <source>
        <dbReference type="EMBL" id="GIY38337.1"/>
    </source>
</evidence>
<evidence type="ECO:0000256" key="3">
    <source>
        <dbReference type="ARBA" id="ARBA00023163"/>
    </source>
</evidence>
<dbReference type="Proteomes" id="UP001054837">
    <property type="component" value="Unassembled WGS sequence"/>
</dbReference>
<keyword evidence="2" id="KW-0805">Transcription regulation</keyword>
<dbReference type="SUPFAM" id="SSF48508">
    <property type="entry name" value="Nuclear receptor ligand-binding domain"/>
    <property type="match status" value="1"/>
</dbReference>
<evidence type="ECO:0000256" key="5">
    <source>
        <dbReference type="SAM" id="MobiDB-lite"/>
    </source>
</evidence>
<evidence type="ECO:0000256" key="1">
    <source>
        <dbReference type="ARBA" id="ARBA00004123"/>
    </source>
</evidence>
<dbReference type="Pfam" id="PF00104">
    <property type="entry name" value="Hormone_recep"/>
    <property type="match status" value="1"/>
</dbReference>